<dbReference type="Proteomes" id="UP000244069">
    <property type="component" value="Unassembled WGS sequence"/>
</dbReference>
<dbReference type="EMBL" id="QBKN01000047">
    <property type="protein sequence ID" value="PTX37861.1"/>
    <property type="molecule type" value="Genomic_DNA"/>
</dbReference>
<keyword evidence="8" id="KW-1185">Reference proteome</keyword>
<feature type="transmembrane region" description="Helical" evidence="6">
    <location>
        <begin position="273"/>
        <end position="294"/>
    </location>
</feature>
<keyword evidence="3 6" id="KW-0812">Transmembrane</keyword>
<protein>
    <submittedName>
        <fullName evidence="7">Putative membrane protein</fullName>
    </submittedName>
</protein>
<accession>A0A2T6A212</accession>
<proteinExistence type="predicted"/>
<evidence type="ECO:0000313" key="7">
    <source>
        <dbReference type="EMBL" id="PTX37861.1"/>
    </source>
</evidence>
<evidence type="ECO:0000256" key="1">
    <source>
        <dbReference type="ARBA" id="ARBA00004651"/>
    </source>
</evidence>
<evidence type="ECO:0000256" key="4">
    <source>
        <dbReference type="ARBA" id="ARBA00022989"/>
    </source>
</evidence>
<dbReference type="AlphaFoldDB" id="A0A2T6A212"/>
<feature type="transmembrane region" description="Helical" evidence="6">
    <location>
        <begin position="79"/>
        <end position="96"/>
    </location>
</feature>
<evidence type="ECO:0000256" key="5">
    <source>
        <dbReference type="ARBA" id="ARBA00023136"/>
    </source>
</evidence>
<feature type="transmembrane region" description="Helical" evidence="6">
    <location>
        <begin position="158"/>
        <end position="178"/>
    </location>
</feature>
<comment type="subcellular location">
    <subcellularLocation>
        <location evidence="1">Cell membrane</location>
        <topology evidence="1">Multi-pass membrane protein</topology>
    </subcellularLocation>
</comment>
<keyword evidence="5 6" id="KW-0472">Membrane</keyword>
<feature type="transmembrane region" description="Helical" evidence="6">
    <location>
        <begin position="190"/>
        <end position="211"/>
    </location>
</feature>
<feature type="transmembrane region" description="Helical" evidence="6">
    <location>
        <begin position="17"/>
        <end position="37"/>
    </location>
</feature>
<dbReference type="Pfam" id="PF09678">
    <property type="entry name" value="Caa3_CtaG"/>
    <property type="match status" value="1"/>
</dbReference>
<name>A0A2T6A212_9RHOB</name>
<evidence type="ECO:0000256" key="6">
    <source>
        <dbReference type="SAM" id="Phobius"/>
    </source>
</evidence>
<gene>
    <name evidence="7" type="ORF">C8N44_1479</name>
</gene>
<feature type="transmembrane region" description="Helical" evidence="6">
    <location>
        <begin position="49"/>
        <end position="67"/>
    </location>
</feature>
<evidence type="ECO:0000256" key="3">
    <source>
        <dbReference type="ARBA" id="ARBA00022692"/>
    </source>
</evidence>
<dbReference type="InterPro" id="IPR019108">
    <property type="entry name" value="Caa3_assmbl_CtaG-rel"/>
</dbReference>
<keyword evidence="2" id="KW-1003">Cell membrane</keyword>
<feature type="transmembrane region" description="Helical" evidence="6">
    <location>
        <begin position="223"/>
        <end position="247"/>
    </location>
</feature>
<dbReference type="GO" id="GO:0005886">
    <property type="term" value="C:plasma membrane"/>
    <property type="evidence" value="ECO:0007669"/>
    <property type="project" value="UniProtKB-SubCell"/>
</dbReference>
<evidence type="ECO:0000256" key="2">
    <source>
        <dbReference type="ARBA" id="ARBA00022475"/>
    </source>
</evidence>
<feature type="transmembrane region" description="Helical" evidence="6">
    <location>
        <begin position="116"/>
        <end position="137"/>
    </location>
</feature>
<evidence type="ECO:0000313" key="8">
    <source>
        <dbReference type="Proteomes" id="UP000244069"/>
    </source>
</evidence>
<organism evidence="7 8">
    <name type="scientific">Allosediminivita pacifica</name>
    <dbReference type="NCBI Taxonomy" id="1267769"/>
    <lineage>
        <taxon>Bacteria</taxon>
        <taxon>Pseudomonadati</taxon>
        <taxon>Pseudomonadota</taxon>
        <taxon>Alphaproteobacteria</taxon>
        <taxon>Rhodobacterales</taxon>
        <taxon>Paracoccaceae</taxon>
        <taxon>Allosediminivita</taxon>
    </lineage>
</organism>
<reference evidence="7 8" key="1">
    <citation type="submission" date="2018-04" db="EMBL/GenBank/DDBJ databases">
        <title>Genomic Encyclopedia of Archaeal and Bacterial Type Strains, Phase II (KMG-II): from individual species to whole genera.</title>
        <authorList>
            <person name="Goeker M."/>
        </authorList>
    </citation>
    <scope>NUCLEOTIDE SEQUENCE [LARGE SCALE GENOMIC DNA]</scope>
    <source>
        <strain evidence="7 8">DSM 29329</strain>
    </source>
</reference>
<comment type="caution">
    <text evidence="7">The sequence shown here is derived from an EMBL/GenBank/DDBJ whole genome shotgun (WGS) entry which is preliminary data.</text>
</comment>
<dbReference type="RefSeq" id="WP_083697820.1">
    <property type="nucleotide sequence ID" value="NZ_BMEZ01000047.1"/>
</dbReference>
<keyword evidence="4 6" id="KW-1133">Transmembrane helix</keyword>
<dbReference type="OrthoDB" id="259025at2"/>
<sequence>MKTSDGRTAAAVSRGDVLAPGLIAVLGAALWAGSTFVPTSLPFFLPYEFSWLIYLAISVSGYWFLRGLRRMPADDRPPVWRRAAFFAGLALLWTVTQTQFEFLAQRMFFTNRLQHVAMHHVGAMLVALGWAGPAILAGGPDWLRRIVGNRYLRSTVSVVQHPAVAVLLFVGLFYFWLIPPVHFRAMLDPVLYQVMNWSMVVDGILFWTLVVDPRPTGVARVSYGVRAALAIGVMFPQIVLGALITFAERDLFPYYAFCGRYFPSIGAVADQQIGGIVIWIPPAMMSVIALLIVVRNMMREQDAKHLSR</sequence>